<comment type="caution">
    <text evidence="1">The sequence shown here is derived from an EMBL/GenBank/DDBJ whole genome shotgun (WGS) entry which is preliminary data.</text>
</comment>
<reference evidence="1 2" key="1">
    <citation type="submission" date="2013-04" db="EMBL/GenBank/DDBJ databases">
        <title>Genome sequence of Chlamydia psittaci 99DC5.</title>
        <authorList>
            <person name="Huot-Creasy H."/>
            <person name="McCracken C.L."/>
            <person name="Humphries M."/>
            <person name="Sachse K."/>
            <person name="Laroucau K."/>
            <person name="Bavoil P."/>
            <person name="Myers G.S."/>
        </authorList>
    </citation>
    <scope>NUCLEOTIDE SEQUENCE [LARGE SCALE GENOMIC DNA]</scope>
    <source>
        <strain evidence="1 2">99DC5</strain>
    </source>
</reference>
<dbReference type="EMBL" id="ATLC01000038">
    <property type="protein sequence ID" value="EPJ29156.1"/>
    <property type="molecule type" value="Genomic_DNA"/>
</dbReference>
<gene>
    <name evidence="1" type="ORF">CP99DC5_1167B</name>
</gene>
<feature type="non-terminal residue" evidence="1">
    <location>
        <position position="1"/>
    </location>
</feature>
<dbReference type="Proteomes" id="UP000014627">
    <property type="component" value="Unassembled WGS sequence"/>
</dbReference>
<organism evidence="1 2">
    <name type="scientific">Chlamydia psittaci 99DC5</name>
    <dbReference type="NCBI Taxonomy" id="1112251"/>
    <lineage>
        <taxon>Bacteria</taxon>
        <taxon>Pseudomonadati</taxon>
        <taxon>Chlamydiota</taxon>
        <taxon>Chlamydiia</taxon>
        <taxon>Chlamydiales</taxon>
        <taxon>Chlamydiaceae</taxon>
        <taxon>Chlamydia/Chlamydophila group</taxon>
        <taxon>Chlamydia</taxon>
    </lineage>
</organism>
<name>A0ABP2X531_CHLPS</name>
<evidence type="ECO:0000313" key="2">
    <source>
        <dbReference type="Proteomes" id="UP000014627"/>
    </source>
</evidence>
<sequence>STPTAPPYFSSASSYT</sequence>
<keyword evidence="2" id="KW-1185">Reference proteome</keyword>
<protein>
    <submittedName>
        <fullName evidence="1">Cytochrome b</fullName>
    </submittedName>
</protein>
<evidence type="ECO:0000313" key="1">
    <source>
        <dbReference type="EMBL" id="EPJ29156.1"/>
    </source>
</evidence>
<proteinExistence type="predicted"/>
<accession>A0ABP2X531</accession>